<accession>A0A3D8TW97</accession>
<evidence type="ECO:0000256" key="2">
    <source>
        <dbReference type="ARBA" id="ARBA00023002"/>
    </source>
</evidence>
<dbReference type="Pfam" id="PF13561">
    <property type="entry name" value="adh_short_C2"/>
    <property type="match status" value="1"/>
</dbReference>
<dbReference type="EMBL" id="LARY01000001">
    <property type="protein sequence ID" value="RDX03057.1"/>
    <property type="molecule type" value="Genomic_DNA"/>
</dbReference>
<sequence>MKEILSWGVFTLKNRKRSAFVTGASGAIGKAIAQRLAEDGFNLYLHYHSNEKSMQALALELQNYEVDVTVLQGDFSSLADLETITENVFELDVFIHAAGNSEYGLFTDLSDKKLQCLYNVHVGAPLHLTRAFLPKLRRSSHPRILFISSIWGEVGAAMEVAYSTMKGAQIAFVKALSKEVAGNGITVNALTPGAVDTAMLAQFSKQEKQELIEEIPLLRLGDPVDVANAAAFLVRDESDYITGQVLGVNGGWHM</sequence>
<gene>
    <name evidence="3" type="primary">fabG</name>
    <name evidence="3" type="ORF">UR08_05025</name>
</gene>
<dbReference type="SUPFAM" id="SSF51735">
    <property type="entry name" value="NAD(P)-binding Rossmann-fold domains"/>
    <property type="match status" value="1"/>
</dbReference>
<dbReference type="AlphaFoldDB" id="A0A3D8TW97"/>
<dbReference type="NCBIfam" id="NF047420">
    <property type="entry name" value="EF_P_mod_YmfI"/>
    <property type="match status" value="1"/>
</dbReference>
<proteinExistence type="inferred from homology"/>
<name>A0A3D8TW97_9LIST</name>
<dbReference type="InterPro" id="IPR050259">
    <property type="entry name" value="SDR"/>
</dbReference>
<dbReference type="CDD" id="cd05233">
    <property type="entry name" value="SDR_c"/>
    <property type="match status" value="1"/>
</dbReference>
<dbReference type="PRINTS" id="PR00081">
    <property type="entry name" value="GDHRDH"/>
</dbReference>
<keyword evidence="4" id="KW-1185">Reference proteome</keyword>
<keyword evidence="2 3" id="KW-0560">Oxidoreductase</keyword>
<dbReference type="PANTHER" id="PTHR42879:SF2">
    <property type="entry name" value="3-OXOACYL-[ACYL-CARRIER-PROTEIN] REDUCTASE FABG"/>
    <property type="match status" value="1"/>
</dbReference>
<evidence type="ECO:0000256" key="1">
    <source>
        <dbReference type="ARBA" id="ARBA00006484"/>
    </source>
</evidence>
<organism evidence="3 4">
    <name type="scientific">Listeria kieliensis</name>
    <dbReference type="NCBI Taxonomy" id="1621700"/>
    <lineage>
        <taxon>Bacteria</taxon>
        <taxon>Bacillati</taxon>
        <taxon>Bacillota</taxon>
        <taxon>Bacilli</taxon>
        <taxon>Bacillales</taxon>
        <taxon>Listeriaceae</taxon>
        <taxon>Listeria</taxon>
    </lineage>
</organism>
<protein>
    <submittedName>
        <fullName evidence="3">3-ketoacyl-ACP reductase</fullName>
        <ecNumber evidence="3">1.1.1.100</ecNumber>
    </submittedName>
</protein>
<dbReference type="Gene3D" id="3.40.50.720">
    <property type="entry name" value="NAD(P)-binding Rossmann-like Domain"/>
    <property type="match status" value="1"/>
</dbReference>
<dbReference type="Proteomes" id="UP000257055">
    <property type="component" value="Unassembled WGS sequence"/>
</dbReference>
<comment type="similarity">
    <text evidence="1">Belongs to the short-chain dehydrogenases/reductases (SDR) family.</text>
</comment>
<dbReference type="PANTHER" id="PTHR42879">
    <property type="entry name" value="3-OXOACYL-(ACYL-CARRIER-PROTEIN) REDUCTASE"/>
    <property type="match status" value="1"/>
</dbReference>
<evidence type="ECO:0000313" key="3">
    <source>
        <dbReference type="EMBL" id="RDX03057.1"/>
    </source>
</evidence>
<dbReference type="GO" id="GO:0004316">
    <property type="term" value="F:3-oxoacyl-[acyl-carrier-protein] reductase (NADPH) activity"/>
    <property type="evidence" value="ECO:0007669"/>
    <property type="project" value="UniProtKB-EC"/>
</dbReference>
<comment type="caution">
    <text evidence="3">The sequence shown here is derived from an EMBL/GenBank/DDBJ whole genome shotgun (WGS) entry which is preliminary data.</text>
</comment>
<dbReference type="FunFam" id="3.40.50.720:FF:000173">
    <property type="entry name" value="3-oxoacyl-[acyl-carrier protein] reductase"/>
    <property type="match status" value="1"/>
</dbReference>
<dbReference type="InterPro" id="IPR002347">
    <property type="entry name" value="SDR_fam"/>
</dbReference>
<reference evidence="4" key="1">
    <citation type="submission" date="2015-04" db="EMBL/GenBank/DDBJ databases">
        <authorList>
            <person name="Schardt J."/>
            <person name="Mueller-Herbst S."/>
            <person name="Scherer S."/>
            <person name="Huptas C."/>
        </authorList>
    </citation>
    <scope>NUCLEOTIDE SEQUENCE [LARGE SCALE GENOMIC DNA]</scope>
    <source>
        <strain evidence="4">Kiel-L1</strain>
    </source>
</reference>
<dbReference type="InterPro" id="IPR036291">
    <property type="entry name" value="NAD(P)-bd_dom_sf"/>
</dbReference>
<evidence type="ECO:0000313" key="4">
    <source>
        <dbReference type="Proteomes" id="UP000257055"/>
    </source>
</evidence>
<dbReference type="EC" id="1.1.1.100" evidence="3"/>